<evidence type="ECO:0000256" key="18">
    <source>
        <dbReference type="ARBA" id="ARBA00047899"/>
    </source>
</evidence>
<gene>
    <name evidence="24" type="ORF">AMTR_s00072p00048160</name>
</gene>
<dbReference type="PROSITE" id="PS00108">
    <property type="entry name" value="PROTEIN_KINASE_ST"/>
    <property type="match status" value="1"/>
</dbReference>
<keyword evidence="25" id="KW-1185">Reference proteome</keyword>
<keyword evidence="5" id="KW-0597">Phosphoprotein</keyword>
<dbReference type="CDD" id="cd00028">
    <property type="entry name" value="B_lectin"/>
    <property type="match status" value="1"/>
</dbReference>
<keyword evidence="12 20" id="KW-0067">ATP-binding</keyword>
<dbReference type="FunFam" id="3.30.200.20:FF:000370">
    <property type="entry name" value="Receptor-like protein kinase 4"/>
    <property type="match status" value="1"/>
</dbReference>
<evidence type="ECO:0000259" key="23">
    <source>
        <dbReference type="PROSITE" id="PS50927"/>
    </source>
</evidence>
<dbReference type="PROSITE" id="PS50927">
    <property type="entry name" value="BULB_LECTIN"/>
    <property type="match status" value="1"/>
</dbReference>
<dbReference type="HOGENOM" id="CLU_000288_116_2_1"/>
<dbReference type="SUPFAM" id="SSF51110">
    <property type="entry name" value="alpha-D-mannose-specific plant lectins"/>
    <property type="match status" value="1"/>
</dbReference>
<name>W1NUP5_AMBTC</name>
<dbReference type="PROSITE" id="PS00107">
    <property type="entry name" value="PROTEIN_KINASE_ATP"/>
    <property type="match status" value="1"/>
</dbReference>
<keyword evidence="8 21" id="KW-0732">Signal</keyword>
<keyword evidence="15" id="KW-1015">Disulfide bond</keyword>
<feature type="domain" description="Bulb-type lectin" evidence="23">
    <location>
        <begin position="17"/>
        <end position="141"/>
    </location>
</feature>
<keyword evidence="10 20" id="KW-0547">Nucleotide-binding</keyword>
<evidence type="ECO:0000313" key="24">
    <source>
        <dbReference type="EMBL" id="ERM98384.1"/>
    </source>
</evidence>
<dbReference type="InterPro" id="IPR011009">
    <property type="entry name" value="Kinase-like_dom_sf"/>
</dbReference>
<evidence type="ECO:0000256" key="1">
    <source>
        <dbReference type="ARBA" id="ARBA00004251"/>
    </source>
</evidence>
<keyword evidence="17" id="KW-0325">Glycoprotein</keyword>
<dbReference type="PANTHER" id="PTHR47974">
    <property type="entry name" value="OS07G0415500 PROTEIN"/>
    <property type="match status" value="1"/>
</dbReference>
<dbReference type="GO" id="GO:0005886">
    <property type="term" value="C:plasma membrane"/>
    <property type="evidence" value="ECO:0007669"/>
    <property type="project" value="UniProtKB-SubCell"/>
</dbReference>
<keyword evidence="11" id="KW-0418">Kinase</keyword>
<dbReference type="SMART" id="SM00108">
    <property type="entry name" value="B_lectin"/>
    <property type="match status" value="1"/>
</dbReference>
<keyword evidence="7" id="KW-0812">Transmembrane</keyword>
<dbReference type="InterPro" id="IPR008271">
    <property type="entry name" value="Ser/Thr_kinase_AS"/>
</dbReference>
<evidence type="ECO:0000256" key="9">
    <source>
        <dbReference type="ARBA" id="ARBA00022734"/>
    </source>
</evidence>
<dbReference type="AlphaFoldDB" id="W1NUP5"/>
<evidence type="ECO:0000256" key="13">
    <source>
        <dbReference type="ARBA" id="ARBA00022989"/>
    </source>
</evidence>
<evidence type="ECO:0000259" key="22">
    <source>
        <dbReference type="PROSITE" id="PS50011"/>
    </source>
</evidence>
<comment type="catalytic activity">
    <reaction evidence="18">
        <text>L-threonyl-[protein] + ATP = O-phospho-L-threonyl-[protein] + ADP + H(+)</text>
        <dbReference type="Rhea" id="RHEA:46608"/>
        <dbReference type="Rhea" id="RHEA-COMP:11060"/>
        <dbReference type="Rhea" id="RHEA-COMP:11605"/>
        <dbReference type="ChEBI" id="CHEBI:15378"/>
        <dbReference type="ChEBI" id="CHEBI:30013"/>
        <dbReference type="ChEBI" id="CHEBI:30616"/>
        <dbReference type="ChEBI" id="CHEBI:61977"/>
        <dbReference type="ChEBI" id="CHEBI:456216"/>
        <dbReference type="EC" id="2.7.11.1"/>
    </reaction>
</comment>
<dbReference type="PROSITE" id="PS50011">
    <property type="entry name" value="PROTEIN_KINASE_DOM"/>
    <property type="match status" value="1"/>
</dbReference>
<dbReference type="Proteomes" id="UP000017836">
    <property type="component" value="Unassembled WGS sequence"/>
</dbReference>
<evidence type="ECO:0000256" key="6">
    <source>
        <dbReference type="ARBA" id="ARBA00022679"/>
    </source>
</evidence>
<evidence type="ECO:0000256" key="15">
    <source>
        <dbReference type="ARBA" id="ARBA00023157"/>
    </source>
</evidence>
<dbReference type="InterPro" id="IPR000719">
    <property type="entry name" value="Prot_kinase_dom"/>
</dbReference>
<dbReference type="GO" id="GO:0030246">
    <property type="term" value="F:carbohydrate binding"/>
    <property type="evidence" value="ECO:0007669"/>
    <property type="project" value="UniProtKB-KW"/>
</dbReference>
<evidence type="ECO:0000256" key="5">
    <source>
        <dbReference type="ARBA" id="ARBA00022553"/>
    </source>
</evidence>
<dbReference type="Gene3D" id="2.90.10.10">
    <property type="entry name" value="Bulb-type lectin domain"/>
    <property type="match status" value="1"/>
</dbReference>
<dbReference type="Gramene" id="ERM98384">
    <property type="protein sequence ID" value="ERM98384"/>
    <property type="gene ID" value="AMTR_s00072p00048160"/>
</dbReference>
<evidence type="ECO:0000256" key="14">
    <source>
        <dbReference type="ARBA" id="ARBA00023136"/>
    </source>
</evidence>
<feature type="domain" description="Protein kinase" evidence="22">
    <location>
        <begin position="239"/>
        <end position="504"/>
    </location>
</feature>
<dbReference type="EMBL" id="KI395332">
    <property type="protein sequence ID" value="ERM98384.1"/>
    <property type="molecule type" value="Genomic_DNA"/>
</dbReference>
<dbReference type="SMART" id="SM00220">
    <property type="entry name" value="S_TKc"/>
    <property type="match status" value="1"/>
</dbReference>
<dbReference type="EC" id="2.7.11.1" evidence="2"/>
<dbReference type="PANTHER" id="PTHR47974:SF19">
    <property type="entry name" value="RECEPTOR-LIKE SERINE_THREONINE-PROTEIN KINASE"/>
    <property type="match status" value="1"/>
</dbReference>
<keyword evidence="6" id="KW-0808">Transferase</keyword>
<dbReference type="InterPro" id="IPR017441">
    <property type="entry name" value="Protein_kinase_ATP_BS"/>
</dbReference>
<keyword evidence="13" id="KW-1133">Transmembrane helix</keyword>
<feature type="chain" id="PRO_5004806851" description="non-specific serine/threonine protein kinase" evidence="21">
    <location>
        <begin position="17"/>
        <end position="504"/>
    </location>
</feature>
<evidence type="ECO:0000256" key="3">
    <source>
        <dbReference type="ARBA" id="ARBA00022475"/>
    </source>
</evidence>
<accession>W1NUP5</accession>
<dbReference type="GO" id="GO:0005524">
    <property type="term" value="F:ATP binding"/>
    <property type="evidence" value="ECO:0007669"/>
    <property type="project" value="UniProtKB-UniRule"/>
</dbReference>
<feature type="signal peptide" evidence="21">
    <location>
        <begin position="1"/>
        <end position="16"/>
    </location>
</feature>
<dbReference type="Pfam" id="PF00069">
    <property type="entry name" value="Pkinase"/>
    <property type="match status" value="1"/>
</dbReference>
<evidence type="ECO:0000256" key="16">
    <source>
        <dbReference type="ARBA" id="ARBA00023170"/>
    </source>
</evidence>
<evidence type="ECO:0000256" key="10">
    <source>
        <dbReference type="ARBA" id="ARBA00022741"/>
    </source>
</evidence>
<dbReference type="GO" id="GO:0004674">
    <property type="term" value="F:protein serine/threonine kinase activity"/>
    <property type="evidence" value="ECO:0007669"/>
    <property type="project" value="UniProtKB-KW"/>
</dbReference>
<evidence type="ECO:0000256" key="12">
    <source>
        <dbReference type="ARBA" id="ARBA00022840"/>
    </source>
</evidence>
<dbReference type="eggNOG" id="ENOG502QUMK">
    <property type="taxonomic scope" value="Eukaryota"/>
</dbReference>
<reference evidence="25" key="1">
    <citation type="journal article" date="2013" name="Science">
        <title>The Amborella genome and the evolution of flowering plants.</title>
        <authorList>
            <consortium name="Amborella Genome Project"/>
        </authorList>
    </citation>
    <scope>NUCLEOTIDE SEQUENCE [LARGE SCALE GENOMIC DNA]</scope>
</reference>
<comment type="catalytic activity">
    <reaction evidence="19">
        <text>L-seryl-[protein] + ATP = O-phospho-L-seryl-[protein] + ADP + H(+)</text>
        <dbReference type="Rhea" id="RHEA:17989"/>
        <dbReference type="Rhea" id="RHEA-COMP:9863"/>
        <dbReference type="Rhea" id="RHEA-COMP:11604"/>
        <dbReference type="ChEBI" id="CHEBI:15378"/>
        <dbReference type="ChEBI" id="CHEBI:29999"/>
        <dbReference type="ChEBI" id="CHEBI:30616"/>
        <dbReference type="ChEBI" id="CHEBI:83421"/>
        <dbReference type="ChEBI" id="CHEBI:456216"/>
        <dbReference type="EC" id="2.7.11.1"/>
    </reaction>
</comment>
<evidence type="ECO:0000256" key="2">
    <source>
        <dbReference type="ARBA" id="ARBA00012513"/>
    </source>
</evidence>
<dbReference type="Pfam" id="PF01453">
    <property type="entry name" value="B_lectin"/>
    <property type="match status" value="1"/>
</dbReference>
<organism evidence="24 25">
    <name type="scientific">Amborella trichopoda</name>
    <dbReference type="NCBI Taxonomy" id="13333"/>
    <lineage>
        <taxon>Eukaryota</taxon>
        <taxon>Viridiplantae</taxon>
        <taxon>Streptophyta</taxon>
        <taxon>Embryophyta</taxon>
        <taxon>Tracheophyta</taxon>
        <taxon>Spermatophyta</taxon>
        <taxon>Magnoliopsida</taxon>
        <taxon>Amborellales</taxon>
        <taxon>Amborellaceae</taxon>
        <taxon>Amborella</taxon>
    </lineage>
</organism>
<evidence type="ECO:0000256" key="20">
    <source>
        <dbReference type="PROSITE-ProRule" id="PRU10141"/>
    </source>
</evidence>
<dbReference type="FunFam" id="2.90.10.10:FF:000002">
    <property type="entry name" value="Serine/threonine-protein kinase"/>
    <property type="match status" value="1"/>
</dbReference>
<evidence type="ECO:0000256" key="8">
    <source>
        <dbReference type="ARBA" id="ARBA00022729"/>
    </source>
</evidence>
<protein>
    <recommendedName>
        <fullName evidence="2">non-specific serine/threonine protein kinase</fullName>
        <ecNumber evidence="2">2.7.11.1</ecNumber>
    </recommendedName>
</protein>
<keyword evidence="16" id="KW-0675">Receptor</keyword>
<comment type="subcellular location">
    <subcellularLocation>
        <location evidence="1">Cell membrane</location>
        <topology evidence="1">Single-pass type I membrane protein</topology>
    </subcellularLocation>
</comment>
<sequence length="504" mass="55819">MLLFSCLFLFFGSCFGEDTISRGQSLTGNQTITSNGDNFVIGFFTPGNSQNWYIGIWYEKVSNQIVVWVANRDKPLTDNKSELKISEDGNLVLLNKTQLPIWSTNVTLSSTAAISTVAVLLDTGNLVLRGINSSEYIWQSMDHPTDTWLPGGKLGLNKKTNKSQLLTNWRNLVDPFPGPYSLELDPNGSSKLAASELANITRGGDKKRDRVNGVIAGLVAVFVGSLIPFCYRDLQSATKNFSEKLGGGGFGSVFKGTLPDKTIVAVKKLEGLRQGEKQFRMEVSTIGTIQHVNLVRLRGFCSEGARRLLVYDYMPNGSLDLLLFREGSTILDWKTRYEFALGTARGIAYLHEKCRDCIIHCDVKPENILLDGGFCPKVADFGLAKLLGREFSLVLTTMRGTRGYLAPEWISSLAITPKANVYSYGMTLLEMVSGLVELTRACRVACWCIQDDENARPSIGQVLQFLEGVVEVTMPLVPMSLEVLDDNPENVNIFFDYEVLHDKL</sequence>
<keyword evidence="9" id="KW-0430">Lectin</keyword>
<keyword evidence="14" id="KW-0472">Membrane</keyword>
<dbReference type="InterPro" id="IPR036426">
    <property type="entry name" value="Bulb-type_lectin_dom_sf"/>
</dbReference>
<dbReference type="Gene3D" id="3.30.200.20">
    <property type="entry name" value="Phosphorylase Kinase, domain 1"/>
    <property type="match status" value="1"/>
</dbReference>
<dbReference type="FunFam" id="1.10.510.10:FF:001424">
    <property type="entry name" value="Protein kinase superfamily protein"/>
    <property type="match status" value="1"/>
</dbReference>
<proteinExistence type="predicted"/>
<dbReference type="Gene3D" id="1.10.510.10">
    <property type="entry name" value="Transferase(Phosphotransferase) domain 1"/>
    <property type="match status" value="1"/>
</dbReference>
<evidence type="ECO:0000256" key="7">
    <source>
        <dbReference type="ARBA" id="ARBA00022692"/>
    </source>
</evidence>
<evidence type="ECO:0000256" key="19">
    <source>
        <dbReference type="ARBA" id="ARBA00048679"/>
    </source>
</evidence>
<evidence type="ECO:0000256" key="17">
    <source>
        <dbReference type="ARBA" id="ARBA00023180"/>
    </source>
</evidence>
<evidence type="ECO:0000256" key="4">
    <source>
        <dbReference type="ARBA" id="ARBA00022527"/>
    </source>
</evidence>
<evidence type="ECO:0000256" key="11">
    <source>
        <dbReference type="ARBA" id="ARBA00022777"/>
    </source>
</evidence>
<keyword evidence="4" id="KW-0723">Serine/threonine-protein kinase</keyword>
<evidence type="ECO:0000313" key="25">
    <source>
        <dbReference type="Proteomes" id="UP000017836"/>
    </source>
</evidence>
<dbReference type="SUPFAM" id="SSF56112">
    <property type="entry name" value="Protein kinase-like (PK-like)"/>
    <property type="match status" value="1"/>
</dbReference>
<dbReference type="OMA" id="WGWVESA"/>
<feature type="binding site" evidence="20">
    <location>
        <position position="268"/>
    </location>
    <ligand>
        <name>ATP</name>
        <dbReference type="ChEBI" id="CHEBI:30616"/>
    </ligand>
</feature>
<dbReference type="InterPro" id="IPR001480">
    <property type="entry name" value="Bulb-type_lectin_dom"/>
</dbReference>
<evidence type="ECO:0000256" key="21">
    <source>
        <dbReference type="SAM" id="SignalP"/>
    </source>
</evidence>
<keyword evidence="3" id="KW-1003">Cell membrane</keyword>